<gene>
    <name evidence="11" type="ORF">UCREL1_6053</name>
</gene>
<feature type="signal peptide" evidence="10">
    <location>
        <begin position="1"/>
        <end position="15"/>
    </location>
</feature>
<evidence type="ECO:0000256" key="10">
    <source>
        <dbReference type="SAM" id="SignalP"/>
    </source>
</evidence>
<dbReference type="CDD" id="cd08999">
    <property type="entry name" value="GH43_ABN-like"/>
    <property type="match status" value="1"/>
</dbReference>
<dbReference type="Gene3D" id="2.115.10.20">
    <property type="entry name" value="Glycosyl hydrolase domain, family 43"/>
    <property type="match status" value="1"/>
</dbReference>
<evidence type="ECO:0000313" key="12">
    <source>
        <dbReference type="Proteomes" id="UP000012174"/>
    </source>
</evidence>
<sequence length="352" mass="37307">MKSFLLVLSASFAACFPSGSLPSARPILSLTNVTRAGFGSESSSSSSPLSRRAIQGPHMDRDFPDPSLIFGDGSWKAYGTSSSGKTIPIAESGDAQTWTFTDTDALPDPGAWVDPNDRGIWAPDVNKNDDGVYVMYYTGKKAGGSHCVGVATSSTTTGPFTPSDEPLVCDDAGGGIIDPAGYDDGTNRWLMWKVDGNSLGGATTCTGGPKSGDYMPTPIKLQRMSRDGLTLLDSAKTILDNEGASNDGVVEAPTLYKVRDDLFVLFYSAHCYSSDDYDLEYAWSSTIDGSYGDRGLLLRTVDNRGIYGPGHMDIDPNGSNIVFHGRTVANSGGSARYMYSAQLTIDGQAIGI</sequence>
<evidence type="ECO:0000256" key="8">
    <source>
        <dbReference type="RuleBase" id="RU361187"/>
    </source>
</evidence>
<dbReference type="AlphaFoldDB" id="M7SR21"/>
<feature type="chain" id="PRO_5012067918" description="Endo-1,5-alpha-L-arabinanase A" evidence="10">
    <location>
        <begin position="16"/>
        <end position="352"/>
    </location>
</feature>
<dbReference type="OrthoDB" id="3879658at2759"/>
<reference evidence="12" key="1">
    <citation type="journal article" date="2013" name="Genome Announc.">
        <title>Draft genome sequence of the grapevine dieback fungus Eutypa lata UCR-EL1.</title>
        <authorList>
            <person name="Blanco-Ulate B."/>
            <person name="Rolshausen P.E."/>
            <person name="Cantu D."/>
        </authorList>
    </citation>
    <scope>NUCLEOTIDE SEQUENCE [LARGE SCALE GENOMIC DNA]</scope>
    <source>
        <strain evidence="12">UCR-EL1</strain>
    </source>
</reference>
<dbReference type="OMA" id="GENTWAP"/>
<dbReference type="PROSITE" id="PS51257">
    <property type="entry name" value="PROKAR_LIPOPROTEIN"/>
    <property type="match status" value="1"/>
</dbReference>
<evidence type="ECO:0000256" key="6">
    <source>
        <dbReference type="PIRSR" id="PIRSR606710-1"/>
    </source>
</evidence>
<comment type="pathway">
    <text evidence="1">Glycan metabolism; L-arabinan degradation.</text>
</comment>
<dbReference type="InterPro" id="IPR050727">
    <property type="entry name" value="GH43_arabinanases"/>
</dbReference>
<dbReference type="InterPro" id="IPR006710">
    <property type="entry name" value="Glyco_hydro_43"/>
</dbReference>
<dbReference type="KEGG" id="ela:UCREL1_6053"/>
<dbReference type="GO" id="GO:0005975">
    <property type="term" value="P:carbohydrate metabolic process"/>
    <property type="evidence" value="ECO:0007669"/>
    <property type="project" value="InterPro"/>
</dbReference>
<proteinExistence type="inferred from homology"/>
<keyword evidence="3 8" id="KW-0378">Hydrolase</keyword>
<feature type="compositionally biased region" description="Low complexity" evidence="9">
    <location>
        <begin position="40"/>
        <end position="50"/>
    </location>
</feature>
<evidence type="ECO:0000256" key="9">
    <source>
        <dbReference type="SAM" id="MobiDB-lite"/>
    </source>
</evidence>
<feature type="active site" description="Proton acceptor" evidence="6">
    <location>
        <position position="65"/>
    </location>
</feature>
<feature type="active site" description="Proton donor" evidence="6">
    <location>
        <position position="251"/>
    </location>
</feature>
<dbReference type="Pfam" id="PF04616">
    <property type="entry name" value="Glyco_hydro_43"/>
    <property type="match status" value="1"/>
</dbReference>
<comment type="similarity">
    <text evidence="2 8">Belongs to the glycosyl hydrolase 43 family.</text>
</comment>
<keyword evidence="10" id="KW-0732">Signal</keyword>
<evidence type="ECO:0000256" key="5">
    <source>
        <dbReference type="ARBA" id="ARBA00042202"/>
    </source>
</evidence>
<dbReference type="PANTHER" id="PTHR43301">
    <property type="entry name" value="ARABINAN ENDO-1,5-ALPHA-L-ARABINOSIDASE"/>
    <property type="match status" value="1"/>
</dbReference>
<evidence type="ECO:0000256" key="4">
    <source>
        <dbReference type="ARBA" id="ARBA00023295"/>
    </source>
</evidence>
<dbReference type="Proteomes" id="UP000012174">
    <property type="component" value="Unassembled WGS sequence"/>
</dbReference>
<name>M7SR21_EUTLA</name>
<feature type="site" description="Important for catalytic activity, responsible for pKa modulation of the active site Glu and correct orientation of both the proton donor and substrate" evidence="7">
    <location>
        <position position="178"/>
    </location>
</feature>
<accession>M7SR21</accession>
<dbReference type="HOGENOM" id="CLU_009397_8_0_1"/>
<evidence type="ECO:0000256" key="3">
    <source>
        <dbReference type="ARBA" id="ARBA00022801"/>
    </source>
</evidence>
<protein>
    <recommendedName>
        <fullName evidence="5">Endo-1,5-alpha-L-arabinanase A</fullName>
    </recommendedName>
</protein>
<keyword evidence="12" id="KW-1185">Reference proteome</keyword>
<organism evidence="11 12">
    <name type="scientific">Eutypa lata (strain UCR-EL1)</name>
    <name type="common">Grapevine dieback disease fungus</name>
    <name type="synonym">Eutypa armeniacae</name>
    <dbReference type="NCBI Taxonomy" id="1287681"/>
    <lineage>
        <taxon>Eukaryota</taxon>
        <taxon>Fungi</taxon>
        <taxon>Dikarya</taxon>
        <taxon>Ascomycota</taxon>
        <taxon>Pezizomycotina</taxon>
        <taxon>Sordariomycetes</taxon>
        <taxon>Xylariomycetidae</taxon>
        <taxon>Xylariales</taxon>
        <taxon>Diatrypaceae</taxon>
        <taxon>Eutypa</taxon>
    </lineage>
</organism>
<dbReference type="PANTHER" id="PTHR43301:SF3">
    <property type="entry name" value="ARABINAN ENDO-1,5-ALPHA-L-ARABINOSIDASE A-RELATED"/>
    <property type="match status" value="1"/>
</dbReference>
<evidence type="ECO:0000256" key="7">
    <source>
        <dbReference type="PIRSR" id="PIRSR606710-2"/>
    </source>
</evidence>
<dbReference type="SUPFAM" id="SSF75005">
    <property type="entry name" value="Arabinanase/levansucrase/invertase"/>
    <property type="match status" value="1"/>
</dbReference>
<dbReference type="eggNOG" id="ENOG502S9PF">
    <property type="taxonomic scope" value="Eukaryota"/>
</dbReference>
<evidence type="ECO:0000256" key="1">
    <source>
        <dbReference type="ARBA" id="ARBA00004834"/>
    </source>
</evidence>
<feature type="region of interest" description="Disordered" evidence="9">
    <location>
        <begin position="38"/>
        <end position="61"/>
    </location>
</feature>
<keyword evidence="4 8" id="KW-0326">Glycosidase</keyword>
<dbReference type="GO" id="GO:0004553">
    <property type="term" value="F:hydrolase activity, hydrolyzing O-glycosyl compounds"/>
    <property type="evidence" value="ECO:0007669"/>
    <property type="project" value="InterPro"/>
</dbReference>
<evidence type="ECO:0000313" key="11">
    <source>
        <dbReference type="EMBL" id="EMR66953.1"/>
    </source>
</evidence>
<dbReference type="EMBL" id="KB706550">
    <property type="protein sequence ID" value="EMR66953.1"/>
    <property type="molecule type" value="Genomic_DNA"/>
</dbReference>
<evidence type="ECO:0000256" key="2">
    <source>
        <dbReference type="ARBA" id="ARBA00009865"/>
    </source>
</evidence>
<dbReference type="InterPro" id="IPR023296">
    <property type="entry name" value="Glyco_hydro_beta-prop_sf"/>
</dbReference>